<dbReference type="EnsemblPlants" id="Solyc02g079360.2.1">
    <property type="protein sequence ID" value="Solyc02g079360.2.1"/>
    <property type="gene ID" value="Solyc02g079360.2"/>
</dbReference>
<dbReference type="Proteomes" id="UP000004994">
    <property type="component" value="Chromosome 2"/>
</dbReference>
<dbReference type="SUPFAM" id="SSF54277">
    <property type="entry name" value="CAD &amp; PB1 domains"/>
    <property type="match status" value="1"/>
</dbReference>
<name>A0A3Q7F6F7_SOLLC</name>
<accession>A0A3Q7F6F7</accession>
<reference evidence="4" key="1">
    <citation type="journal article" date="2012" name="Nature">
        <title>The tomato genome sequence provides insights into fleshy fruit evolution.</title>
        <authorList>
            <consortium name="Tomato Genome Consortium"/>
        </authorList>
    </citation>
    <scope>NUCLEOTIDE SEQUENCE [LARGE SCALE GENOMIC DNA]</scope>
    <source>
        <strain evidence="4">cv. Heinz 1706</strain>
    </source>
</reference>
<dbReference type="AlphaFoldDB" id="A0A3Q7F6F7"/>
<proteinExistence type="predicted"/>
<dbReference type="Pfam" id="PF00564">
    <property type="entry name" value="PB1"/>
    <property type="match status" value="1"/>
</dbReference>
<dbReference type="FunFam" id="3.10.20.90:FF:000058">
    <property type="entry name" value="Octicosapeptide/phox/Bem1p domain kinase superfamily protein"/>
    <property type="match status" value="1"/>
</dbReference>
<dbReference type="STRING" id="4081.A0A3Q7F6F7"/>
<protein>
    <recommendedName>
        <fullName evidence="3">PB1 domain-containing protein</fullName>
    </recommendedName>
</protein>
<evidence type="ECO:0000256" key="1">
    <source>
        <dbReference type="SAM" id="MobiDB-lite"/>
    </source>
</evidence>
<dbReference type="InterPro" id="IPR000270">
    <property type="entry name" value="PB1_dom"/>
</dbReference>
<dbReference type="PANTHER" id="PTHR31066">
    <property type="entry name" value="OS05G0427100 PROTEIN-RELATED"/>
    <property type="match status" value="1"/>
</dbReference>
<dbReference type="Gramene" id="Solyc02g079360.2.1">
    <property type="protein sequence ID" value="Solyc02g079360.2.1"/>
    <property type="gene ID" value="Solyc02g079360.2"/>
</dbReference>
<keyword evidence="5" id="KW-1185">Reference proteome</keyword>
<evidence type="ECO:0000313" key="5">
    <source>
        <dbReference type="Proteomes" id="UP000004994"/>
    </source>
</evidence>
<feature type="domain" description="PB1" evidence="3">
    <location>
        <begin position="167"/>
        <end position="255"/>
    </location>
</feature>
<dbReference type="CDD" id="cd06410">
    <property type="entry name" value="PB1_UP2"/>
    <property type="match status" value="1"/>
</dbReference>
<feature type="compositionally biased region" description="Polar residues" evidence="1">
    <location>
        <begin position="386"/>
        <end position="396"/>
    </location>
</feature>
<dbReference type="FunCoup" id="A0A3Q7F6F7">
    <property type="interactions" value="621"/>
</dbReference>
<organism evidence="4">
    <name type="scientific">Solanum lycopersicum</name>
    <name type="common">Tomato</name>
    <name type="synonym">Lycopersicon esculentum</name>
    <dbReference type="NCBI Taxonomy" id="4081"/>
    <lineage>
        <taxon>Eukaryota</taxon>
        <taxon>Viridiplantae</taxon>
        <taxon>Streptophyta</taxon>
        <taxon>Embryophyta</taxon>
        <taxon>Tracheophyta</taxon>
        <taxon>Spermatophyta</taxon>
        <taxon>Magnoliopsida</taxon>
        <taxon>eudicotyledons</taxon>
        <taxon>Gunneridae</taxon>
        <taxon>Pentapetalae</taxon>
        <taxon>asterids</taxon>
        <taxon>lamiids</taxon>
        <taxon>Solanales</taxon>
        <taxon>Solanaceae</taxon>
        <taxon>Solanoideae</taxon>
        <taxon>Solaneae</taxon>
        <taxon>Solanum</taxon>
        <taxon>Solanum subgen. Lycopersicon</taxon>
    </lineage>
</organism>
<dbReference type="InParanoid" id="A0A3Q7F6F7"/>
<keyword evidence="2" id="KW-0472">Membrane</keyword>
<evidence type="ECO:0000313" key="4">
    <source>
        <dbReference type="EnsemblPlants" id="Solyc02g079360.2.1"/>
    </source>
</evidence>
<keyword evidence="2" id="KW-0812">Transmembrane</keyword>
<dbReference type="InterPro" id="IPR053198">
    <property type="entry name" value="Gynoecium_Dev_Regulator"/>
</dbReference>
<evidence type="ECO:0000259" key="3">
    <source>
        <dbReference type="SMART" id="SM00666"/>
    </source>
</evidence>
<dbReference type="PaxDb" id="4081-Solyc02g079360.1.1"/>
<dbReference type="PANTHER" id="PTHR31066:SF33">
    <property type="entry name" value="OS07G0556300 PROTEIN"/>
    <property type="match status" value="1"/>
</dbReference>
<feature type="region of interest" description="Disordered" evidence="1">
    <location>
        <begin position="122"/>
        <end position="144"/>
    </location>
</feature>
<feature type="region of interest" description="Disordered" evidence="1">
    <location>
        <begin position="364"/>
        <end position="408"/>
    </location>
</feature>
<dbReference type="SMART" id="SM00666">
    <property type="entry name" value="PB1"/>
    <property type="match status" value="1"/>
</dbReference>
<evidence type="ECO:0000256" key="2">
    <source>
        <dbReference type="SAM" id="Phobius"/>
    </source>
</evidence>
<reference evidence="4" key="2">
    <citation type="submission" date="2019-01" db="UniProtKB">
        <authorList>
            <consortium name="EnsemblPlants"/>
        </authorList>
    </citation>
    <scope>IDENTIFICATION</scope>
    <source>
        <strain evidence="4">cv. Heinz 1706</strain>
    </source>
</reference>
<dbReference type="Gene3D" id="3.10.20.90">
    <property type="entry name" value="Phosphatidylinositol 3-kinase Catalytic Subunit, Chain A, domain 1"/>
    <property type="match status" value="1"/>
</dbReference>
<keyword evidence="2" id="KW-1133">Transmembrane helix</keyword>
<feature type="transmembrane region" description="Helical" evidence="2">
    <location>
        <begin position="520"/>
        <end position="545"/>
    </location>
</feature>
<sequence length="582" mass="64499">METLHLFISNSTIIFLSFFPTNISSLSSFAVQNCITINTLLNLETPKSYKSPSFLFKLINICSILLSYMIFYYDKIHSLEGYYYTFSVTGPVTLRNKQTNSHFFIFTCRAMSGSIHAPPEFDSGNGDSVASTPRSEHHHHHMYDDTTATQPRARFMCSFGGKIVLRPHDNQLRYVGGDTRIVAVNRHTTFAALLGKLSKLIGYPNINIKYQLPNEELDALITVTTDEDLENMMEEYDRLTQNQKSARLRLFLFPNDSGSRASTISSILDGSSKREQWFVDALNGGAGPGLERGRSEVSSIVSEVPDYLFGLDNSDDPPRESKFVKNKIISEPGSPAPPIVSSPYCSISSSSMTPTAAMTVMPDLPPVKTKLDKPNPTAESRETPVASATETGERTVQQQQQSYPSSPLWHYPAPPVQTIPVYYVPGSVQPGNIPVQPITLRAPYIHPFPVPPNQLPVGYPPASSMGQVYSGLRPVMSVDPNELRVVTEGMNYYAVRNSGVVPGYGGPVSEEMQGSGGDGISIFCVLPFVLIILIYPPTLICKYLISKKAFKQSNFSMFLKGFGMIFVKREVIHTFYGKRVEN</sequence>